<accession>A0ABW7YWT9</accession>
<reference evidence="1 2" key="1">
    <citation type="submission" date="2024-10" db="EMBL/GenBank/DDBJ databases">
        <title>The Natural Products Discovery Center: Release of the First 8490 Sequenced Strains for Exploring Actinobacteria Biosynthetic Diversity.</title>
        <authorList>
            <person name="Kalkreuter E."/>
            <person name="Kautsar S.A."/>
            <person name="Yang D."/>
            <person name="Bader C.D."/>
            <person name="Teijaro C.N."/>
            <person name="Fluegel L."/>
            <person name="Davis C.M."/>
            <person name="Simpson J.R."/>
            <person name="Lauterbach L."/>
            <person name="Steele A.D."/>
            <person name="Gui C."/>
            <person name="Meng S."/>
            <person name="Li G."/>
            <person name="Viehrig K."/>
            <person name="Ye F."/>
            <person name="Su P."/>
            <person name="Kiefer A.F."/>
            <person name="Nichols A."/>
            <person name="Cepeda A.J."/>
            <person name="Yan W."/>
            <person name="Fan B."/>
            <person name="Jiang Y."/>
            <person name="Adhikari A."/>
            <person name="Zheng C.-J."/>
            <person name="Schuster L."/>
            <person name="Cowan T.M."/>
            <person name="Smanski M.J."/>
            <person name="Chevrette M.G."/>
            <person name="De Carvalho L.P.S."/>
            <person name="Shen B."/>
        </authorList>
    </citation>
    <scope>NUCLEOTIDE SEQUENCE [LARGE SCALE GENOMIC DNA]</scope>
    <source>
        <strain evidence="1 2">NPDC050545</strain>
    </source>
</reference>
<gene>
    <name evidence="1" type="ORF">ACIBG2_22505</name>
</gene>
<evidence type="ECO:0000313" key="2">
    <source>
        <dbReference type="Proteomes" id="UP001612741"/>
    </source>
</evidence>
<name>A0ABW7YWT9_9ACTN</name>
<protein>
    <submittedName>
        <fullName evidence="1">Uncharacterized protein</fullName>
    </submittedName>
</protein>
<keyword evidence="2" id="KW-1185">Reference proteome</keyword>
<sequence>MVPAYRAQRRYAKPFTCSDRASARRQIEDVIDGFTVTRKESGLRAVHDRSGYDVFVPGEDLEKLRRRATELGALMERIYARQEHVSGLCRLCRIRVVMGGAAWSLEAVS</sequence>
<dbReference type="RefSeq" id="WP_397083903.1">
    <property type="nucleotide sequence ID" value="NZ_JBITGY010000006.1"/>
</dbReference>
<organism evidence="1 2">
    <name type="scientific">Nonomuraea typhae</name>
    <dbReference type="NCBI Taxonomy" id="2603600"/>
    <lineage>
        <taxon>Bacteria</taxon>
        <taxon>Bacillati</taxon>
        <taxon>Actinomycetota</taxon>
        <taxon>Actinomycetes</taxon>
        <taxon>Streptosporangiales</taxon>
        <taxon>Streptosporangiaceae</taxon>
        <taxon>Nonomuraea</taxon>
    </lineage>
</organism>
<evidence type="ECO:0000313" key="1">
    <source>
        <dbReference type="EMBL" id="MFI6500171.1"/>
    </source>
</evidence>
<comment type="caution">
    <text evidence="1">The sequence shown here is derived from an EMBL/GenBank/DDBJ whole genome shotgun (WGS) entry which is preliminary data.</text>
</comment>
<dbReference type="Proteomes" id="UP001612741">
    <property type="component" value="Unassembled WGS sequence"/>
</dbReference>
<dbReference type="EMBL" id="JBITGY010000006">
    <property type="protein sequence ID" value="MFI6500171.1"/>
    <property type="molecule type" value="Genomic_DNA"/>
</dbReference>
<proteinExistence type="predicted"/>